<gene>
    <name evidence="1" type="ORF">C2L71_08745</name>
</gene>
<dbReference type="AlphaFoldDB" id="A0A2K2UAM0"/>
<reference evidence="2" key="1">
    <citation type="submission" date="2018-01" db="EMBL/GenBank/DDBJ databases">
        <title>Rubneribacter badeniensis gen. nov., sp. nov., and Colonibacter rubneri, gen. nov., sp. nov., WGS of new members of the Eggerthellaceae.</title>
        <authorList>
            <person name="Danylec N."/>
            <person name="Stoll D.A."/>
            <person name="Doetsch A."/>
            <person name="Kulling S.E."/>
            <person name="Huch M."/>
        </authorList>
    </citation>
    <scope>NUCLEOTIDE SEQUENCE [LARGE SCALE GENOMIC DNA]</scope>
    <source>
        <strain evidence="2">ResAG-96</strain>
    </source>
</reference>
<keyword evidence="2" id="KW-1185">Reference proteome</keyword>
<dbReference type="Pfam" id="PF12541">
    <property type="entry name" value="DUF3737"/>
    <property type="match status" value="1"/>
</dbReference>
<organism evidence="1 2">
    <name type="scientific">Enteroscipio rubneri</name>
    <dbReference type="NCBI Taxonomy" id="2070686"/>
    <lineage>
        <taxon>Bacteria</taxon>
        <taxon>Bacillati</taxon>
        <taxon>Actinomycetota</taxon>
        <taxon>Coriobacteriia</taxon>
        <taxon>Eggerthellales</taxon>
        <taxon>Eggerthellaceae</taxon>
        <taxon>Enteroscipio</taxon>
    </lineage>
</organism>
<name>A0A2K2UAM0_9ACTN</name>
<comment type="caution">
    <text evidence="1">The sequence shown here is derived from an EMBL/GenBank/DDBJ whole genome shotgun (WGS) entry which is preliminary data.</text>
</comment>
<dbReference type="RefSeq" id="WP_103265392.1">
    <property type="nucleotide sequence ID" value="NZ_CABMLE010000010.1"/>
</dbReference>
<dbReference type="InterPro" id="IPR012334">
    <property type="entry name" value="Pectin_lyas_fold"/>
</dbReference>
<evidence type="ECO:0000313" key="1">
    <source>
        <dbReference type="EMBL" id="PNV67319.1"/>
    </source>
</evidence>
<dbReference type="OrthoDB" id="9803285at2"/>
<dbReference type="EMBL" id="PPEK01000010">
    <property type="protein sequence ID" value="PNV67319.1"/>
    <property type="molecule type" value="Genomic_DNA"/>
</dbReference>
<dbReference type="SUPFAM" id="SSF51126">
    <property type="entry name" value="Pectin lyase-like"/>
    <property type="match status" value="1"/>
</dbReference>
<sequence>MRENAAIAQKREVEALTISKSGNAAAACEITDPTARPFVASGGPAVVENQAFDGERALYGARRLRVENCRFDGPADGESALKEVSDVEVEDTFFNLRYPLWHASRVRLRRCRMTDLARAALWYCDHAVIEDCSLHGIKALRECRDVRLSGCNVRSAEFGWSVDQLEVADCSVEGEYPFMRAENLRFRDVSLKGKYSFQYIRNAEFDDCSFDTKDAFWHARNVTVRNSVVRGEYLGWYSDHLTFENCRIVGTQPLCYCTNLKLVDCEMIDCDLAFEKSDVEARILTPIDSVKNPYRGFIEAPSAEVVLDDPRAEGLCDLRVGAF</sequence>
<dbReference type="InterPro" id="IPR022208">
    <property type="entry name" value="DUF3737"/>
</dbReference>
<dbReference type="Proteomes" id="UP000236197">
    <property type="component" value="Unassembled WGS sequence"/>
</dbReference>
<proteinExistence type="predicted"/>
<dbReference type="Gene3D" id="2.160.20.10">
    <property type="entry name" value="Single-stranded right-handed beta-helix, Pectin lyase-like"/>
    <property type="match status" value="1"/>
</dbReference>
<accession>A0A2K2UAM0</accession>
<protein>
    <submittedName>
        <fullName evidence="1">DUF3737 domain-containing protein</fullName>
    </submittedName>
</protein>
<dbReference type="InterPro" id="IPR011050">
    <property type="entry name" value="Pectin_lyase_fold/virulence"/>
</dbReference>
<evidence type="ECO:0000313" key="2">
    <source>
        <dbReference type="Proteomes" id="UP000236197"/>
    </source>
</evidence>